<evidence type="ECO:0000313" key="4">
    <source>
        <dbReference type="Proteomes" id="UP000467327"/>
    </source>
</evidence>
<dbReference type="InterPro" id="IPR010819">
    <property type="entry name" value="AGE/CE"/>
</dbReference>
<dbReference type="InterPro" id="IPR012341">
    <property type="entry name" value="6hp_glycosidase-like_sf"/>
</dbReference>
<dbReference type="GO" id="GO:0016853">
    <property type="term" value="F:isomerase activity"/>
    <property type="evidence" value="ECO:0007669"/>
    <property type="project" value="UniProtKB-KW"/>
</dbReference>
<accession>A0AAD1HRT3</accession>
<dbReference type="Gene3D" id="1.50.10.10">
    <property type="match status" value="1"/>
</dbReference>
<dbReference type="KEGG" id="maic:MAIC_46480"/>
<dbReference type="EMBL" id="AP022561">
    <property type="protein sequence ID" value="BBX09845.1"/>
    <property type="molecule type" value="Genomic_DNA"/>
</dbReference>
<evidence type="ECO:0000313" key="3">
    <source>
        <dbReference type="EMBL" id="BBX09845.1"/>
    </source>
</evidence>
<evidence type="ECO:0000256" key="2">
    <source>
        <dbReference type="ARBA" id="ARBA00023235"/>
    </source>
</evidence>
<name>A0AAD1HRT3_9MYCO</name>
<sequence>MTQIDIAQLSNFTALKSEKSDLLDWLFDEALPTWSDRGVDRSCGGFYEVLGQDGRFIEQPRRTRLVSRQIYVFAVAAELGWRDCKAASDLVDHGLKFLIDKCQSPAGPVYATVSPRGEPLASEFNLYDHAFALFALGSAVRLGHGGEIAISAGHKIRDAMVAGWKHPLAGFEEAMPPREPLNANQHMHLLEAFLEWEEAGETDGWQALADEVVDLAVGKFIDAASGSVREHFDHDWRPAVGETGRFLEPGHQFEWAWLLWRWGLARGCDDVFPKVRRLAEIGENYGINDKTGLAMNGIWADLSVRDAESRLWPQTERIKAHIAAAEIGANENEVDEAMRHATDAARGLRRYFDTDINGLWHETLDAGGYPVAAPARASSLYHIVCAVRELHRFVQRHENLG</sequence>
<dbReference type="Pfam" id="PF07221">
    <property type="entry name" value="GlcNAc_2-epim"/>
    <property type="match status" value="1"/>
</dbReference>
<evidence type="ECO:0000256" key="1">
    <source>
        <dbReference type="ARBA" id="ARBA00008558"/>
    </source>
</evidence>
<dbReference type="RefSeq" id="WP_115318744.1">
    <property type="nucleotide sequence ID" value="NZ_AP022561.1"/>
</dbReference>
<organism evidence="3 4">
    <name type="scientific">Mycolicibacterium aichiense</name>
    <dbReference type="NCBI Taxonomy" id="1799"/>
    <lineage>
        <taxon>Bacteria</taxon>
        <taxon>Bacillati</taxon>
        <taxon>Actinomycetota</taxon>
        <taxon>Actinomycetes</taxon>
        <taxon>Mycobacteriales</taxon>
        <taxon>Mycobacteriaceae</taxon>
        <taxon>Mycolicibacterium</taxon>
    </lineage>
</organism>
<dbReference type="GO" id="GO:0005975">
    <property type="term" value="P:carbohydrate metabolic process"/>
    <property type="evidence" value="ECO:0007669"/>
    <property type="project" value="InterPro"/>
</dbReference>
<gene>
    <name evidence="3" type="ORF">MAIC_46480</name>
</gene>
<comment type="similarity">
    <text evidence="1">Belongs to the N-acylglucosamine 2-epimerase family.</text>
</comment>
<keyword evidence="4" id="KW-1185">Reference proteome</keyword>
<keyword evidence="2" id="KW-0413">Isomerase</keyword>
<reference evidence="3 4" key="1">
    <citation type="journal article" date="2019" name="Emerg. Microbes Infect.">
        <title>Comprehensive subspecies identification of 175 nontuberculous mycobacteria species based on 7547 genomic profiles.</title>
        <authorList>
            <person name="Matsumoto Y."/>
            <person name="Kinjo T."/>
            <person name="Motooka D."/>
            <person name="Nabeya D."/>
            <person name="Jung N."/>
            <person name="Uechi K."/>
            <person name="Horii T."/>
            <person name="Iida T."/>
            <person name="Fujita J."/>
            <person name="Nakamura S."/>
        </authorList>
    </citation>
    <scope>NUCLEOTIDE SEQUENCE [LARGE SCALE GENOMIC DNA]</scope>
    <source>
        <strain evidence="3 4">JCM 6376</strain>
    </source>
</reference>
<dbReference type="PANTHER" id="PTHR15108">
    <property type="entry name" value="N-ACYLGLUCOSAMINE-2-EPIMERASE"/>
    <property type="match status" value="1"/>
</dbReference>
<dbReference type="SUPFAM" id="SSF48208">
    <property type="entry name" value="Six-hairpin glycosidases"/>
    <property type="match status" value="1"/>
</dbReference>
<dbReference type="AlphaFoldDB" id="A0AAD1HRT3"/>
<protein>
    <submittedName>
        <fullName evidence="3">AGE family epimerase/isomerase</fullName>
    </submittedName>
</protein>
<dbReference type="InterPro" id="IPR008928">
    <property type="entry name" value="6-hairpin_glycosidase_sf"/>
</dbReference>
<proteinExistence type="inferred from homology"/>
<dbReference type="Proteomes" id="UP000467327">
    <property type="component" value="Chromosome"/>
</dbReference>